<evidence type="ECO:0000313" key="2">
    <source>
        <dbReference type="EMBL" id="SOD96185.1"/>
    </source>
</evidence>
<dbReference type="PANTHER" id="PTHR48090">
    <property type="entry name" value="UNDECAPRENYL-PHOSPHATE 4-DEOXY-4-FORMAMIDO-L-ARABINOSE TRANSFERASE-RELATED"/>
    <property type="match status" value="1"/>
</dbReference>
<accession>A0A286GKX0</accession>
<dbReference type="AlphaFoldDB" id="A0A286GKX0"/>
<dbReference type="CDD" id="cd04179">
    <property type="entry name" value="DPM_DPG-synthase_like"/>
    <property type="match status" value="1"/>
</dbReference>
<dbReference type="Gene3D" id="3.90.550.10">
    <property type="entry name" value="Spore Coat Polysaccharide Biosynthesis Protein SpsA, Chain A"/>
    <property type="match status" value="1"/>
</dbReference>
<protein>
    <submittedName>
        <fullName evidence="2">Glycosyl transferase family 2</fullName>
    </submittedName>
</protein>
<sequence>MFNNKKVIVVMPAYRAALTLERTYREIPLDLVDDVILVDDASPDNTVEVATQLGIRHIIRHDRNKGYGGNQKTCYAKALELGADIVVMLHPDYQYTPLLLPAIISIIGNELYPVVFASRILGKGALKGGMPMYKYIANRFLTLSQNVLMNQKLSEYHTGYRAFSGEVLRSLDFTHNSDDFIFDNEMVAQIFYKGYEIGEVTCPTKYFKEASSINFRRSSIYGLGVLRTSFLYFLTKLGLFNWKVLK</sequence>
<keyword evidence="3" id="KW-1185">Reference proteome</keyword>
<dbReference type="Proteomes" id="UP000219452">
    <property type="component" value="Unassembled WGS sequence"/>
</dbReference>
<dbReference type="InterPro" id="IPR029044">
    <property type="entry name" value="Nucleotide-diphossugar_trans"/>
</dbReference>
<dbReference type="SUPFAM" id="SSF53448">
    <property type="entry name" value="Nucleotide-diphospho-sugar transferases"/>
    <property type="match status" value="1"/>
</dbReference>
<dbReference type="InterPro" id="IPR050256">
    <property type="entry name" value="Glycosyltransferase_2"/>
</dbReference>
<organism evidence="2 3">
    <name type="scientific">Spirosoma fluviale</name>
    <dbReference type="NCBI Taxonomy" id="1597977"/>
    <lineage>
        <taxon>Bacteria</taxon>
        <taxon>Pseudomonadati</taxon>
        <taxon>Bacteroidota</taxon>
        <taxon>Cytophagia</taxon>
        <taxon>Cytophagales</taxon>
        <taxon>Cytophagaceae</taxon>
        <taxon>Spirosoma</taxon>
    </lineage>
</organism>
<dbReference type="InterPro" id="IPR001173">
    <property type="entry name" value="Glyco_trans_2-like"/>
</dbReference>
<dbReference type="Pfam" id="PF00535">
    <property type="entry name" value="Glycos_transf_2"/>
    <property type="match status" value="1"/>
</dbReference>
<evidence type="ECO:0000259" key="1">
    <source>
        <dbReference type="Pfam" id="PF00535"/>
    </source>
</evidence>
<name>A0A286GKX0_9BACT</name>
<feature type="domain" description="Glycosyltransferase 2-like" evidence="1">
    <location>
        <begin position="9"/>
        <end position="169"/>
    </location>
</feature>
<proteinExistence type="predicted"/>
<dbReference type="EMBL" id="OCNH01000005">
    <property type="protein sequence ID" value="SOD96185.1"/>
    <property type="molecule type" value="Genomic_DNA"/>
</dbReference>
<dbReference type="RefSeq" id="WP_097129722.1">
    <property type="nucleotide sequence ID" value="NZ_OCNH01000005.1"/>
</dbReference>
<dbReference type="GO" id="GO:0016740">
    <property type="term" value="F:transferase activity"/>
    <property type="evidence" value="ECO:0007669"/>
    <property type="project" value="UniProtKB-KW"/>
</dbReference>
<reference evidence="3" key="1">
    <citation type="submission" date="2017-09" db="EMBL/GenBank/DDBJ databases">
        <authorList>
            <person name="Varghese N."/>
            <person name="Submissions S."/>
        </authorList>
    </citation>
    <scope>NUCLEOTIDE SEQUENCE [LARGE SCALE GENOMIC DNA]</scope>
    <source>
        <strain evidence="3">DSM 29961</strain>
    </source>
</reference>
<gene>
    <name evidence="2" type="ORF">SAMN06269250_5182</name>
</gene>
<evidence type="ECO:0000313" key="3">
    <source>
        <dbReference type="Proteomes" id="UP000219452"/>
    </source>
</evidence>
<dbReference type="OrthoDB" id="9810303at2"/>
<dbReference type="PANTHER" id="PTHR48090:SF7">
    <property type="entry name" value="RFBJ PROTEIN"/>
    <property type="match status" value="1"/>
</dbReference>
<keyword evidence="2" id="KW-0808">Transferase</keyword>